<dbReference type="EMBL" id="CP042434">
    <property type="protein sequence ID" value="QEC73351.1"/>
    <property type="molecule type" value="Genomic_DNA"/>
</dbReference>
<feature type="binding site" evidence="8">
    <location>
        <position position="212"/>
    </location>
    <ligand>
        <name>Zn(2+)</name>
        <dbReference type="ChEBI" id="CHEBI:29105"/>
        <label>1</label>
    </ligand>
</feature>
<dbReference type="RefSeq" id="WP_146785552.1">
    <property type="nucleotide sequence ID" value="NZ_CP042434.1"/>
</dbReference>
<feature type="binding site" evidence="8">
    <location>
        <position position="247"/>
    </location>
    <ligand>
        <name>Zn(2+)</name>
        <dbReference type="ChEBI" id="CHEBI:29105"/>
        <label>2</label>
    </ligand>
</feature>
<organism evidence="10 11">
    <name type="scientific">Arachidicoccus ginsenosidivorans</name>
    <dbReference type="NCBI Taxonomy" id="496057"/>
    <lineage>
        <taxon>Bacteria</taxon>
        <taxon>Pseudomonadati</taxon>
        <taxon>Bacteroidota</taxon>
        <taxon>Chitinophagia</taxon>
        <taxon>Chitinophagales</taxon>
        <taxon>Chitinophagaceae</taxon>
        <taxon>Arachidicoccus</taxon>
    </lineage>
</organism>
<dbReference type="OrthoDB" id="9772053at2"/>
<evidence type="ECO:0000256" key="9">
    <source>
        <dbReference type="SAM" id="MobiDB-lite"/>
    </source>
</evidence>
<evidence type="ECO:0000256" key="2">
    <source>
        <dbReference type="ARBA" id="ARBA00022438"/>
    </source>
</evidence>
<evidence type="ECO:0000256" key="1">
    <source>
        <dbReference type="ARBA" id="ARBA00006272"/>
    </source>
</evidence>
<name>A0A5B8VQF9_9BACT</name>
<evidence type="ECO:0000256" key="5">
    <source>
        <dbReference type="ARBA" id="ARBA00022801"/>
    </source>
</evidence>
<sequence length="391" mass="43280">MAKEKKQKAGTQKAVQKAGQKAAQKAGQKVGQKVGQNDWEFLTTYINNASPVGFEHSGQNLWLDYIKPYVDTTFTDPYGTAVGVINPDHEFKVVIEAHADEISWFVNYITDQGFIYLKRNGGVDHQIAPAMRVWIHGKNGPVKAVFGWPAIHTRHNPDQKEPTPKVDNLFLDCGARSKKEVEDLGIHVGAVVTYQDGFDELAGGYLIGRAFDNRIGGFMIAQVARLLKENKQKLPFGLYIVNAVQEEIGLRGAEMIARRIKPNVAIITDVTHDTQTPFINKNIEGDTACGKGPALTYGPAVQNKLLQFVQVVAGKNKIDVQLRVTSRSTGTDTDSFAYANDGCPSVLISIPLRYMHTTVEMLHRSDIESTIELMYQSLLALTPKTNLSYFS</sequence>
<dbReference type="KEGG" id="agi:FSB73_18445"/>
<dbReference type="PANTHER" id="PTHR32481">
    <property type="entry name" value="AMINOPEPTIDASE"/>
    <property type="match status" value="1"/>
</dbReference>
<dbReference type="GO" id="GO:0004177">
    <property type="term" value="F:aminopeptidase activity"/>
    <property type="evidence" value="ECO:0007669"/>
    <property type="project" value="UniProtKB-UniRule"/>
</dbReference>
<keyword evidence="5" id="KW-0378">Hydrolase</keyword>
<evidence type="ECO:0000313" key="11">
    <source>
        <dbReference type="Proteomes" id="UP000321291"/>
    </source>
</evidence>
<dbReference type="Gene3D" id="2.40.30.40">
    <property type="entry name" value="Peptidase M42, domain 2"/>
    <property type="match status" value="1"/>
</dbReference>
<comment type="cofactor">
    <cofactor evidence="8">
        <name>a divalent metal cation</name>
        <dbReference type="ChEBI" id="CHEBI:60240"/>
    </cofactor>
    <text evidence="8">Binds 2 divalent metal cations per subunit.</text>
</comment>
<keyword evidence="11" id="KW-1185">Reference proteome</keyword>
<feature type="compositionally biased region" description="Low complexity" evidence="9">
    <location>
        <begin position="9"/>
        <end position="29"/>
    </location>
</feature>
<dbReference type="GO" id="GO:0046872">
    <property type="term" value="F:metal ion binding"/>
    <property type="evidence" value="ECO:0007669"/>
    <property type="project" value="UniProtKB-UniRule"/>
</dbReference>
<dbReference type="InterPro" id="IPR023367">
    <property type="entry name" value="Peptidase_M42_dom2"/>
</dbReference>
<dbReference type="SUPFAM" id="SSF53187">
    <property type="entry name" value="Zn-dependent exopeptidases"/>
    <property type="match status" value="1"/>
</dbReference>
<proteinExistence type="inferred from homology"/>
<dbReference type="InterPro" id="IPR008007">
    <property type="entry name" value="Peptidase_M42"/>
</dbReference>
<dbReference type="AlphaFoldDB" id="A0A5B8VQF9"/>
<feature type="active site" description="Proton acceptor" evidence="7">
    <location>
        <position position="246"/>
    </location>
</feature>
<keyword evidence="3" id="KW-0645">Protease</keyword>
<dbReference type="SUPFAM" id="SSF101821">
    <property type="entry name" value="Aminopeptidase/glucanase lid domain"/>
    <property type="match status" value="1"/>
</dbReference>
<gene>
    <name evidence="10" type="ORF">FSB73_18445</name>
</gene>
<dbReference type="GO" id="GO:0006508">
    <property type="term" value="P:proteolysis"/>
    <property type="evidence" value="ECO:0007669"/>
    <property type="project" value="UniProtKB-KW"/>
</dbReference>
<feature type="region of interest" description="Disordered" evidence="9">
    <location>
        <begin position="1"/>
        <end position="29"/>
    </location>
</feature>
<dbReference type="InterPro" id="IPR051464">
    <property type="entry name" value="Peptidase_M42_aminopept"/>
</dbReference>
<dbReference type="Proteomes" id="UP000321291">
    <property type="component" value="Chromosome"/>
</dbReference>
<accession>A0A5B8VQF9</accession>
<keyword evidence="4 8" id="KW-0479">Metal-binding</keyword>
<feature type="binding site" evidence="8">
    <location>
        <position position="98"/>
    </location>
    <ligand>
        <name>Zn(2+)</name>
        <dbReference type="ChEBI" id="CHEBI:29105"/>
        <label>1</label>
    </ligand>
</feature>
<evidence type="ECO:0000256" key="6">
    <source>
        <dbReference type="PIRNR" id="PIRNR001123"/>
    </source>
</evidence>
<keyword evidence="2" id="KW-0031">Aminopeptidase</keyword>
<feature type="binding site" evidence="8">
    <location>
        <position position="356"/>
    </location>
    <ligand>
        <name>Zn(2+)</name>
        <dbReference type="ChEBI" id="CHEBI:29105"/>
        <label>2</label>
    </ligand>
</feature>
<reference evidence="10 11" key="1">
    <citation type="journal article" date="2017" name="Int. J. Syst. Evol. Microbiol.">
        <title>Arachidicoccus ginsenosidivorans sp. nov., with ginsenoside-converting activity isolated from ginseng cultivating soil.</title>
        <authorList>
            <person name="Siddiqi M.Z."/>
            <person name="Aslam Z."/>
            <person name="Im W.T."/>
        </authorList>
    </citation>
    <scope>NUCLEOTIDE SEQUENCE [LARGE SCALE GENOMIC DNA]</scope>
    <source>
        <strain evidence="10 11">Gsoil 809</strain>
    </source>
</reference>
<evidence type="ECO:0000256" key="3">
    <source>
        <dbReference type="ARBA" id="ARBA00022670"/>
    </source>
</evidence>
<evidence type="ECO:0000313" key="10">
    <source>
        <dbReference type="EMBL" id="QEC73351.1"/>
    </source>
</evidence>
<feature type="binding site" evidence="8">
    <location>
        <position position="212"/>
    </location>
    <ligand>
        <name>Zn(2+)</name>
        <dbReference type="ChEBI" id="CHEBI:29105"/>
        <label>2</label>
    </ligand>
</feature>
<comment type="similarity">
    <text evidence="1 6">Belongs to the peptidase M42 family.</text>
</comment>
<dbReference type="Pfam" id="PF05343">
    <property type="entry name" value="Peptidase_M42"/>
    <property type="match status" value="1"/>
</dbReference>
<evidence type="ECO:0000256" key="7">
    <source>
        <dbReference type="PIRSR" id="PIRSR001123-1"/>
    </source>
</evidence>
<evidence type="ECO:0000256" key="4">
    <source>
        <dbReference type="ARBA" id="ARBA00022723"/>
    </source>
</evidence>
<dbReference type="Gene3D" id="3.40.630.10">
    <property type="entry name" value="Zn peptidases"/>
    <property type="match status" value="1"/>
</dbReference>
<evidence type="ECO:0000256" key="8">
    <source>
        <dbReference type="PIRSR" id="PIRSR001123-2"/>
    </source>
</evidence>
<feature type="binding site" evidence="8">
    <location>
        <position position="269"/>
    </location>
    <ligand>
        <name>Zn(2+)</name>
        <dbReference type="ChEBI" id="CHEBI:29105"/>
        <label>1</label>
    </ligand>
</feature>
<protein>
    <submittedName>
        <fullName evidence="10">M42 family metallopeptidase</fullName>
    </submittedName>
</protein>
<dbReference type="CDD" id="cd05656">
    <property type="entry name" value="M42_Frv"/>
    <property type="match status" value="1"/>
</dbReference>
<dbReference type="PIRSF" id="PIRSF001123">
    <property type="entry name" value="PepA_GA"/>
    <property type="match status" value="1"/>
</dbReference>
<dbReference type="PANTHER" id="PTHR32481:SF0">
    <property type="entry name" value="AMINOPEPTIDASE YPDE-RELATED"/>
    <property type="match status" value="1"/>
</dbReference>